<protein>
    <recommendedName>
        <fullName evidence="1">Heterokaryon incompatibility domain-containing protein</fullName>
    </recommendedName>
</protein>
<evidence type="ECO:0000313" key="3">
    <source>
        <dbReference type="Proteomes" id="UP000799436"/>
    </source>
</evidence>
<feature type="domain" description="Heterokaryon incompatibility" evidence="1">
    <location>
        <begin position="22"/>
        <end position="174"/>
    </location>
</feature>
<dbReference type="OrthoDB" id="674604at2759"/>
<evidence type="ECO:0000313" key="2">
    <source>
        <dbReference type="EMBL" id="KAF2768261.1"/>
    </source>
</evidence>
<dbReference type="Proteomes" id="UP000799436">
    <property type="component" value="Unassembled WGS sequence"/>
</dbReference>
<dbReference type="InterPro" id="IPR010730">
    <property type="entry name" value="HET"/>
</dbReference>
<accession>A0A6G1L5Q1</accession>
<name>A0A6G1L5Q1_9PEZI</name>
<keyword evidence="3" id="KW-1185">Reference proteome</keyword>
<gene>
    <name evidence="2" type="ORF">EJ03DRAFT_123111</name>
</gene>
<proteinExistence type="predicted"/>
<reference evidence="2" key="1">
    <citation type="journal article" date="2020" name="Stud. Mycol.">
        <title>101 Dothideomycetes genomes: a test case for predicting lifestyles and emergence of pathogens.</title>
        <authorList>
            <person name="Haridas S."/>
            <person name="Albert R."/>
            <person name="Binder M."/>
            <person name="Bloem J."/>
            <person name="Labutti K."/>
            <person name="Salamov A."/>
            <person name="Andreopoulos B."/>
            <person name="Baker S."/>
            <person name="Barry K."/>
            <person name="Bills G."/>
            <person name="Bluhm B."/>
            <person name="Cannon C."/>
            <person name="Castanera R."/>
            <person name="Culley D."/>
            <person name="Daum C."/>
            <person name="Ezra D."/>
            <person name="Gonzalez J."/>
            <person name="Henrissat B."/>
            <person name="Kuo A."/>
            <person name="Liang C."/>
            <person name="Lipzen A."/>
            <person name="Lutzoni F."/>
            <person name="Magnuson J."/>
            <person name="Mondo S."/>
            <person name="Nolan M."/>
            <person name="Ohm R."/>
            <person name="Pangilinan J."/>
            <person name="Park H.-J."/>
            <person name="Ramirez L."/>
            <person name="Alfaro M."/>
            <person name="Sun H."/>
            <person name="Tritt A."/>
            <person name="Yoshinaga Y."/>
            <person name="Zwiers L.-H."/>
            <person name="Turgeon B."/>
            <person name="Goodwin S."/>
            <person name="Spatafora J."/>
            <person name="Crous P."/>
            <person name="Grigoriev I."/>
        </authorList>
    </citation>
    <scope>NUCLEOTIDE SEQUENCE</scope>
    <source>
        <strain evidence="2">CBS 116005</strain>
    </source>
</reference>
<dbReference type="AlphaFoldDB" id="A0A6G1L5Q1"/>
<dbReference type="EMBL" id="ML995846">
    <property type="protein sequence ID" value="KAF2768261.1"/>
    <property type="molecule type" value="Genomic_DNA"/>
</dbReference>
<dbReference type="PANTHER" id="PTHR10622">
    <property type="entry name" value="HET DOMAIN-CONTAINING PROTEIN"/>
    <property type="match status" value="1"/>
</dbReference>
<sequence length="222" mass="25671">MWVINVRTHDLQCFNQGLLPAYAILSHTWCEEEVTFKEMQEQNQTGYSNKPGWRKIMFTCDQAFEDGIAWAWVDSCCIDKSSSAELSEAINSMFAWYCRATVCYAFLEDVFCNSRNLPCDGGRLQVEDLATRSMITEASVAFDGGLVRSDHSEAHILDILRSSRCFTRRWALQELIAPEPLRFYDADWYHIGNRADLVADLQEIRGIDTRVLLWRHQSRSHE</sequence>
<dbReference type="PANTHER" id="PTHR10622:SF12">
    <property type="entry name" value="HET DOMAIN-CONTAINING PROTEIN"/>
    <property type="match status" value="1"/>
</dbReference>
<dbReference type="Pfam" id="PF06985">
    <property type="entry name" value="HET"/>
    <property type="match status" value="1"/>
</dbReference>
<organism evidence="2 3">
    <name type="scientific">Teratosphaeria nubilosa</name>
    <dbReference type="NCBI Taxonomy" id="161662"/>
    <lineage>
        <taxon>Eukaryota</taxon>
        <taxon>Fungi</taxon>
        <taxon>Dikarya</taxon>
        <taxon>Ascomycota</taxon>
        <taxon>Pezizomycotina</taxon>
        <taxon>Dothideomycetes</taxon>
        <taxon>Dothideomycetidae</taxon>
        <taxon>Mycosphaerellales</taxon>
        <taxon>Teratosphaeriaceae</taxon>
        <taxon>Teratosphaeria</taxon>
    </lineage>
</organism>
<evidence type="ECO:0000259" key="1">
    <source>
        <dbReference type="Pfam" id="PF06985"/>
    </source>
</evidence>